<dbReference type="Proteomes" id="UP001189429">
    <property type="component" value="Unassembled WGS sequence"/>
</dbReference>
<keyword evidence="2" id="KW-1185">Reference proteome</keyword>
<reference evidence="1" key="1">
    <citation type="submission" date="2023-10" db="EMBL/GenBank/DDBJ databases">
        <authorList>
            <person name="Chen Y."/>
            <person name="Shah S."/>
            <person name="Dougan E. K."/>
            <person name="Thang M."/>
            <person name="Chan C."/>
        </authorList>
    </citation>
    <scope>NUCLEOTIDE SEQUENCE [LARGE SCALE GENOMIC DNA]</scope>
</reference>
<dbReference type="EMBL" id="CAUYUJ010007903">
    <property type="protein sequence ID" value="CAK0822320.1"/>
    <property type="molecule type" value="Genomic_DNA"/>
</dbReference>
<proteinExistence type="predicted"/>
<accession>A0ABN9RSQ6</accession>
<organism evidence="1 2">
    <name type="scientific">Prorocentrum cordatum</name>
    <dbReference type="NCBI Taxonomy" id="2364126"/>
    <lineage>
        <taxon>Eukaryota</taxon>
        <taxon>Sar</taxon>
        <taxon>Alveolata</taxon>
        <taxon>Dinophyceae</taxon>
        <taxon>Prorocentrales</taxon>
        <taxon>Prorocentraceae</taxon>
        <taxon>Prorocentrum</taxon>
    </lineage>
</organism>
<protein>
    <recommendedName>
        <fullName evidence="3">Acetoacetate decarboxylase</fullName>
    </recommendedName>
</protein>
<evidence type="ECO:0000313" key="2">
    <source>
        <dbReference type="Proteomes" id="UP001189429"/>
    </source>
</evidence>
<evidence type="ECO:0008006" key="3">
    <source>
        <dbReference type="Google" id="ProtNLM"/>
    </source>
</evidence>
<gene>
    <name evidence="1" type="ORF">PCOR1329_LOCUS23376</name>
</gene>
<comment type="caution">
    <text evidence="1">The sequence shown here is derived from an EMBL/GenBank/DDBJ whole genome shotgun (WGS) entry which is preliminary data.</text>
</comment>
<sequence>MGRFTDSWWRQFDTPTDGFVDPHGFVNRLPLRLESTEVIVHGLVDAKKMWADFPGEPYHPILVGGKYFETWYNSYVTPKDKPQVELPADGGPMAALLHEGSISYLQRVVCSDTPQNPGAALKAIGSGKGLWGFPKHPVPGSIDLRYQEEGGKRCRFTFDAEHRGKTVVSLGVRLPEADEGAMEIPLEVQTAPDANIGGPVSEGMQVRYGTAVKCTQFVKPWDASVDSITFGDDPHYGLKIASWDFVPVLKVHSPDFKICAFKPVNWISGADAAAAAQEHERRIAAGESKGVL</sequence>
<name>A0ABN9RSQ6_9DINO</name>
<evidence type="ECO:0000313" key="1">
    <source>
        <dbReference type="EMBL" id="CAK0822320.1"/>
    </source>
</evidence>